<accession>A0A1I3ZRZ7</accession>
<evidence type="ECO:0000313" key="9">
    <source>
        <dbReference type="EMBL" id="SFK46798.1"/>
    </source>
</evidence>
<dbReference type="NCBIfam" id="TIGR01844">
    <property type="entry name" value="type_I_sec_TolC"/>
    <property type="match status" value="1"/>
</dbReference>
<dbReference type="GO" id="GO:0015562">
    <property type="term" value="F:efflux transmembrane transporter activity"/>
    <property type="evidence" value="ECO:0007669"/>
    <property type="project" value="InterPro"/>
</dbReference>
<dbReference type="RefSeq" id="WP_177193264.1">
    <property type="nucleotide sequence ID" value="NZ_FORX01000026.1"/>
</dbReference>
<dbReference type="InterPro" id="IPR010130">
    <property type="entry name" value="T1SS_OMP_TolC"/>
</dbReference>
<sequence length="443" mass="48940">MNAKKLSLALVLSVMLSAGVAVAENDITLQKSVIDTLRYAPRLEMIKHNREAVGHDLDKSKGRWYPKLDIRGGYGTDAYHSELGVDDEGDWKGRGELSAILSQRLYDGGEASSQIRLDERRAASLDHRVFDNAESLALDAVIANLEVYRQRELLFLAEENAKAHRDILSSLKEREEAGAGSVADVTQTQGRLSMAQASIEKTRSALQAALNEYQRLTGVLPGKIAVDPYPQDLIPASLDDMTAQAIGNNPKINAAGEDVNAEAERINIAKANYHPYVYFELSSSYSDGVENQEYWERTDAAMVRFNWNLFNGGSDVAGHKATKARKRQAEADKFDLTLAVENETKTTWSQYKSSLNEVKEYTSAVQYNRDTKEIYLEQFGVAQRSLLDVLDSENEVFQSSSQLVTSSVNEQIAAYKLMALSGNLISALGVDPALYKDPAAQAE</sequence>
<keyword evidence="4" id="KW-1134">Transmembrane beta strand</keyword>
<evidence type="ECO:0000256" key="7">
    <source>
        <dbReference type="ARBA" id="ARBA00023237"/>
    </source>
</evidence>
<evidence type="ECO:0000256" key="3">
    <source>
        <dbReference type="ARBA" id="ARBA00022448"/>
    </source>
</evidence>
<proteinExistence type="inferred from homology"/>
<keyword evidence="8" id="KW-0732">Signal</keyword>
<dbReference type="SUPFAM" id="SSF56954">
    <property type="entry name" value="Outer membrane efflux proteins (OEP)"/>
    <property type="match status" value="1"/>
</dbReference>
<organism evidence="9 10">
    <name type="scientific">Desulfomicrobium apsheronum</name>
    <dbReference type="NCBI Taxonomy" id="52560"/>
    <lineage>
        <taxon>Bacteria</taxon>
        <taxon>Pseudomonadati</taxon>
        <taxon>Thermodesulfobacteriota</taxon>
        <taxon>Desulfovibrionia</taxon>
        <taxon>Desulfovibrionales</taxon>
        <taxon>Desulfomicrobiaceae</taxon>
        <taxon>Desulfomicrobium</taxon>
    </lineage>
</organism>
<evidence type="ECO:0000256" key="8">
    <source>
        <dbReference type="SAM" id="SignalP"/>
    </source>
</evidence>
<name>A0A1I3ZRZ7_9BACT</name>
<dbReference type="PANTHER" id="PTHR30026:SF22">
    <property type="entry name" value="OUTER MEMBRANE EFFLUX PROTEIN"/>
    <property type="match status" value="1"/>
</dbReference>
<dbReference type="Proteomes" id="UP000198635">
    <property type="component" value="Unassembled WGS sequence"/>
</dbReference>
<protein>
    <submittedName>
        <fullName evidence="9">Outer membrane protein, adhesin transport system</fullName>
    </submittedName>
</protein>
<dbReference type="GO" id="GO:0015288">
    <property type="term" value="F:porin activity"/>
    <property type="evidence" value="ECO:0007669"/>
    <property type="project" value="TreeGrafter"/>
</dbReference>
<evidence type="ECO:0000256" key="1">
    <source>
        <dbReference type="ARBA" id="ARBA00004442"/>
    </source>
</evidence>
<keyword evidence="3" id="KW-0813">Transport</keyword>
<gene>
    <name evidence="9" type="ORF">SAMN04488082_12644</name>
</gene>
<dbReference type="GO" id="GO:0009279">
    <property type="term" value="C:cell outer membrane"/>
    <property type="evidence" value="ECO:0007669"/>
    <property type="project" value="UniProtKB-SubCell"/>
</dbReference>
<feature type="chain" id="PRO_5011653066" evidence="8">
    <location>
        <begin position="24"/>
        <end position="443"/>
    </location>
</feature>
<evidence type="ECO:0000256" key="4">
    <source>
        <dbReference type="ARBA" id="ARBA00022452"/>
    </source>
</evidence>
<keyword evidence="10" id="KW-1185">Reference proteome</keyword>
<dbReference type="InterPro" id="IPR003423">
    <property type="entry name" value="OMP_efflux"/>
</dbReference>
<evidence type="ECO:0000313" key="10">
    <source>
        <dbReference type="Proteomes" id="UP000198635"/>
    </source>
</evidence>
<dbReference type="Pfam" id="PF02321">
    <property type="entry name" value="OEP"/>
    <property type="match status" value="2"/>
</dbReference>
<evidence type="ECO:0000256" key="5">
    <source>
        <dbReference type="ARBA" id="ARBA00022692"/>
    </source>
</evidence>
<reference evidence="10" key="1">
    <citation type="submission" date="2016-10" db="EMBL/GenBank/DDBJ databases">
        <authorList>
            <person name="Varghese N."/>
            <person name="Submissions S."/>
        </authorList>
    </citation>
    <scope>NUCLEOTIDE SEQUENCE [LARGE SCALE GENOMIC DNA]</scope>
    <source>
        <strain evidence="10">DSM 5918</strain>
    </source>
</reference>
<dbReference type="Gene3D" id="1.20.1600.10">
    <property type="entry name" value="Outer membrane efflux proteins (OEP)"/>
    <property type="match status" value="1"/>
</dbReference>
<feature type="signal peptide" evidence="8">
    <location>
        <begin position="1"/>
        <end position="23"/>
    </location>
</feature>
<evidence type="ECO:0000256" key="6">
    <source>
        <dbReference type="ARBA" id="ARBA00023136"/>
    </source>
</evidence>
<keyword evidence="6" id="KW-0472">Membrane</keyword>
<dbReference type="PANTHER" id="PTHR30026">
    <property type="entry name" value="OUTER MEMBRANE PROTEIN TOLC"/>
    <property type="match status" value="1"/>
</dbReference>
<keyword evidence="5" id="KW-0812">Transmembrane</keyword>
<keyword evidence="7" id="KW-0998">Cell outer membrane</keyword>
<evidence type="ECO:0000256" key="2">
    <source>
        <dbReference type="ARBA" id="ARBA00007613"/>
    </source>
</evidence>
<dbReference type="EMBL" id="FORX01000026">
    <property type="protein sequence ID" value="SFK46798.1"/>
    <property type="molecule type" value="Genomic_DNA"/>
</dbReference>
<dbReference type="AlphaFoldDB" id="A0A1I3ZRZ7"/>
<comment type="similarity">
    <text evidence="2">Belongs to the outer membrane factor (OMF) (TC 1.B.17) family.</text>
</comment>
<comment type="subcellular location">
    <subcellularLocation>
        <location evidence="1">Cell outer membrane</location>
    </subcellularLocation>
</comment>
<dbReference type="GO" id="GO:1990281">
    <property type="term" value="C:efflux pump complex"/>
    <property type="evidence" value="ECO:0007669"/>
    <property type="project" value="TreeGrafter"/>
</dbReference>
<dbReference type="STRING" id="52560.SAMN04488082_12644"/>
<dbReference type="InterPro" id="IPR051906">
    <property type="entry name" value="TolC-like"/>
</dbReference>